<dbReference type="EMBL" id="CAJVPY010015009">
    <property type="protein sequence ID" value="CAG8749471.1"/>
    <property type="molecule type" value="Genomic_DNA"/>
</dbReference>
<evidence type="ECO:0000313" key="3">
    <source>
        <dbReference type="Proteomes" id="UP000789405"/>
    </source>
</evidence>
<proteinExistence type="predicted"/>
<dbReference type="Proteomes" id="UP000789405">
    <property type="component" value="Unassembled WGS sequence"/>
</dbReference>
<feature type="compositionally biased region" description="Low complexity" evidence="1">
    <location>
        <begin position="35"/>
        <end position="53"/>
    </location>
</feature>
<feature type="region of interest" description="Disordered" evidence="1">
    <location>
        <begin position="1"/>
        <end position="53"/>
    </location>
</feature>
<evidence type="ECO:0000256" key="1">
    <source>
        <dbReference type="SAM" id="MobiDB-lite"/>
    </source>
</evidence>
<gene>
    <name evidence="2" type="ORF">DERYTH_LOCUS16754</name>
</gene>
<protein>
    <submittedName>
        <fullName evidence="2">15737_t:CDS:1</fullName>
    </submittedName>
</protein>
<reference evidence="2" key="1">
    <citation type="submission" date="2021-06" db="EMBL/GenBank/DDBJ databases">
        <authorList>
            <person name="Kallberg Y."/>
            <person name="Tangrot J."/>
            <person name="Rosling A."/>
        </authorList>
    </citation>
    <scope>NUCLEOTIDE SEQUENCE</scope>
    <source>
        <strain evidence="2">MA453B</strain>
    </source>
</reference>
<dbReference type="AlphaFoldDB" id="A0A9N9ITS6"/>
<feature type="non-terminal residue" evidence="2">
    <location>
        <position position="1"/>
    </location>
</feature>
<sequence length="53" mass="5828">HTKLEGVSEHQPGKEQPPIKCIKSEVMPNINSKAQPTTELTQTTQSQSNTQTP</sequence>
<accession>A0A9N9ITS6</accession>
<evidence type="ECO:0000313" key="2">
    <source>
        <dbReference type="EMBL" id="CAG8749471.1"/>
    </source>
</evidence>
<organism evidence="2 3">
    <name type="scientific">Dentiscutata erythropus</name>
    <dbReference type="NCBI Taxonomy" id="1348616"/>
    <lineage>
        <taxon>Eukaryota</taxon>
        <taxon>Fungi</taxon>
        <taxon>Fungi incertae sedis</taxon>
        <taxon>Mucoromycota</taxon>
        <taxon>Glomeromycotina</taxon>
        <taxon>Glomeromycetes</taxon>
        <taxon>Diversisporales</taxon>
        <taxon>Gigasporaceae</taxon>
        <taxon>Dentiscutata</taxon>
    </lineage>
</organism>
<comment type="caution">
    <text evidence="2">The sequence shown here is derived from an EMBL/GenBank/DDBJ whole genome shotgun (WGS) entry which is preliminary data.</text>
</comment>
<feature type="compositionally biased region" description="Basic and acidic residues" evidence="1">
    <location>
        <begin position="1"/>
        <end position="13"/>
    </location>
</feature>
<name>A0A9N9ITS6_9GLOM</name>
<keyword evidence="3" id="KW-1185">Reference proteome</keyword>